<dbReference type="EMBL" id="JAFFZE010000019">
    <property type="protein sequence ID" value="MCT2586444.1"/>
    <property type="molecule type" value="Genomic_DNA"/>
</dbReference>
<keyword evidence="1" id="KW-0413">Isomerase</keyword>
<accession>A0ABT2JFY6</accession>
<evidence type="ECO:0000313" key="1">
    <source>
        <dbReference type="EMBL" id="MCT2586444.1"/>
    </source>
</evidence>
<comment type="caution">
    <text evidence="1">The sequence shown here is derived from an EMBL/GenBank/DDBJ whole genome shotgun (WGS) entry which is preliminary data.</text>
</comment>
<protein>
    <submittedName>
        <fullName evidence="1">Peptidyl-prolyl cis-trans isomerase</fullName>
    </submittedName>
</protein>
<name>A0ABT2JFY6_9PSEU</name>
<keyword evidence="2" id="KW-1185">Reference proteome</keyword>
<gene>
    <name evidence="1" type="ORF">JT362_25300</name>
</gene>
<organism evidence="1 2">
    <name type="scientific">Actinophytocola gossypii</name>
    <dbReference type="NCBI Taxonomy" id="2812003"/>
    <lineage>
        <taxon>Bacteria</taxon>
        <taxon>Bacillati</taxon>
        <taxon>Actinomycetota</taxon>
        <taxon>Actinomycetes</taxon>
        <taxon>Pseudonocardiales</taxon>
        <taxon>Pseudonocardiaceae</taxon>
    </lineage>
</organism>
<reference evidence="1 2" key="1">
    <citation type="submission" date="2021-02" db="EMBL/GenBank/DDBJ databases">
        <title>Actinophytocola xerophila sp. nov., isolated from soil of cotton cropping field.</title>
        <authorList>
            <person name="Huang R."/>
            <person name="Chen X."/>
            <person name="Ge X."/>
            <person name="Liu W."/>
        </authorList>
    </citation>
    <scope>NUCLEOTIDE SEQUENCE [LARGE SCALE GENOMIC DNA]</scope>
    <source>
        <strain evidence="1 2">S1-96</strain>
    </source>
</reference>
<dbReference type="RefSeq" id="WP_260194274.1">
    <property type="nucleotide sequence ID" value="NZ_JAFFZE010000019.1"/>
</dbReference>
<dbReference type="Pfam" id="PF23716">
    <property type="entry name" value="DUF7158"/>
    <property type="match status" value="1"/>
</dbReference>
<dbReference type="Proteomes" id="UP001156441">
    <property type="component" value="Unassembled WGS sequence"/>
</dbReference>
<dbReference type="GO" id="GO:0016853">
    <property type="term" value="F:isomerase activity"/>
    <property type="evidence" value="ECO:0007669"/>
    <property type="project" value="UniProtKB-KW"/>
</dbReference>
<dbReference type="InterPro" id="IPR055582">
    <property type="entry name" value="DUF7158"/>
</dbReference>
<sequence>MSGNLGVRGTPAGRSGAVAWVDGEVVEVAEVDGREAALRSGRLTASLPRAGSSEGRQLRRWIVQVLAAERVVVREAAARGIDGGSAPALGELVPDRAGMLGVGSVAADLLARSAVARAVFVGVTGDVEVGDDVVARYWRANPEEFRVPERRVVRHAMGDADPVARPARTVRRGELGGVLGDAVFGAGAGSVVGPVQDAVGTHRVLVVEVLPARTLGLDEVREDVRARLLLGARRRAFTAWLDRRMAESVRLADGFEHPGDPGQPDNTHRH</sequence>
<dbReference type="InterPro" id="IPR027304">
    <property type="entry name" value="Trigger_fact/SurA_dom_sf"/>
</dbReference>
<dbReference type="SUPFAM" id="SSF109998">
    <property type="entry name" value="Triger factor/SurA peptide-binding domain-like"/>
    <property type="match status" value="1"/>
</dbReference>
<evidence type="ECO:0000313" key="2">
    <source>
        <dbReference type="Proteomes" id="UP001156441"/>
    </source>
</evidence>
<proteinExistence type="predicted"/>